<dbReference type="EMBL" id="DTQM01000204">
    <property type="protein sequence ID" value="HGC43682.1"/>
    <property type="molecule type" value="Genomic_DNA"/>
</dbReference>
<name>A0A8J4HC56_9PROT</name>
<dbReference type="AlphaFoldDB" id="A0A8J4HC56"/>
<accession>A0A8J4HC56</accession>
<dbReference type="InterPro" id="IPR045076">
    <property type="entry name" value="MutS"/>
</dbReference>
<dbReference type="GO" id="GO:0005829">
    <property type="term" value="C:cytosol"/>
    <property type="evidence" value="ECO:0007669"/>
    <property type="project" value="TreeGrafter"/>
</dbReference>
<dbReference type="Pfam" id="PF00488">
    <property type="entry name" value="MutS_V"/>
    <property type="match status" value="1"/>
</dbReference>
<dbReference type="InterPro" id="IPR000432">
    <property type="entry name" value="DNA_mismatch_repair_MutS_C"/>
</dbReference>
<keyword evidence="1" id="KW-0547">Nucleotide-binding</keyword>
<proteinExistence type="predicted"/>
<dbReference type="PANTHER" id="PTHR11361:SF34">
    <property type="entry name" value="DNA MISMATCH REPAIR PROTEIN MSH1, MITOCHONDRIAL"/>
    <property type="match status" value="1"/>
</dbReference>
<evidence type="ECO:0000256" key="2">
    <source>
        <dbReference type="ARBA" id="ARBA00022840"/>
    </source>
</evidence>
<protein>
    <submittedName>
        <fullName evidence="5">DNA mismatch repair protein MutS</fullName>
    </submittedName>
</protein>
<keyword evidence="3" id="KW-0238">DNA-binding</keyword>
<dbReference type="GO" id="GO:0005524">
    <property type="term" value="F:ATP binding"/>
    <property type="evidence" value="ECO:0007669"/>
    <property type="project" value="UniProtKB-KW"/>
</dbReference>
<evidence type="ECO:0000259" key="4">
    <source>
        <dbReference type="SMART" id="SM00534"/>
    </source>
</evidence>
<reference evidence="5" key="1">
    <citation type="journal article" date="2020" name="mSystems">
        <title>Genome- and Community-Level Interaction Insights into Carbon Utilization and Element Cycling Functions of Hydrothermarchaeota in Hydrothermal Sediment.</title>
        <authorList>
            <person name="Zhou Z."/>
            <person name="Liu Y."/>
            <person name="Xu W."/>
            <person name="Pan J."/>
            <person name="Luo Z.H."/>
            <person name="Li M."/>
        </authorList>
    </citation>
    <scope>NUCLEOTIDE SEQUENCE</scope>
    <source>
        <strain evidence="5">SpSt-997</strain>
    </source>
</reference>
<dbReference type="PANTHER" id="PTHR11361">
    <property type="entry name" value="DNA MISMATCH REPAIR PROTEIN MUTS FAMILY MEMBER"/>
    <property type="match status" value="1"/>
</dbReference>
<dbReference type="InterPro" id="IPR027417">
    <property type="entry name" value="P-loop_NTPase"/>
</dbReference>
<dbReference type="SMART" id="SM00534">
    <property type="entry name" value="MUTSac"/>
    <property type="match status" value="1"/>
</dbReference>
<keyword evidence="2" id="KW-0067">ATP-binding</keyword>
<sequence length="505" mass="56021">MKAHLLFRDEDFDPAQSLPAQAAELTLDLGLSPLFDAMAGEDAVIRDVAQKIILNGLSDRVAILYRQDILRDALANREVVREIYALAVETIEREHKNYFGFLSRSPGVILHRSVEVMTMFVEMLGRLRLFADKHASRFRSVGFGAFFAMLKQELDDAYFAELRGHLAQLKFRRGTLISAEIGEALKGWNYVLRQPNRDQGGWFAGLLGRNPPTYSFTLHPRDEAGARALSELGDRGINLVANAVAQANDHVLHFFRMLRAEMGFYVGCLALEERLAARGQRICFPDLIPAEQRAHRFSGLYDVSLVLSKSEPVIGNDGDLTGKEVVMITGANQGGKSTFLRSIGLAQLMTQAGMFVGATSFAANLCHGVHTHYKREDDSSMTSGKFDEELARMSALIDRLHPDALVLCNESFQSTNEREGSAIARELVLAWQAHRIKVVFVTHLYDLAHSLHERGDPATVFLRAERSADGTRSFHIVPGEPLSTSFGQDLYSQIFTAPQESAPAG</sequence>
<dbReference type="SUPFAM" id="SSF52540">
    <property type="entry name" value="P-loop containing nucleoside triphosphate hydrolases"/>
    <property type="match status" value="1"/>
</dbReference>
<evidence type="ECO:0000313" key="5">
    <source>
        <dbReference type="EMBL" id="HGC43682.1"/>
    </source>
</evidence>
<evidence type="ECO:0000256" key="3">
    <source>
        <dbReference type="ARBA" id="ARBA00023125"/>
    </source>
</evidence>
<dbReference type="GO" id="GO:0030983">
    <property type="term" value="F:mismatched DNA binding"/>
    <property type="evidence" value="ECO:0007669"/>
    <property type="project" value="InterPro"/>
</dbReference>
<dbReference type="GO" id="GO:0140664">
    <property type="term" value="F:ATP-dependent DNA damage sensor activity"/>
    <property type="evidence" value="ECO:0007669"/>
    <property type="project" value="InterPro"/>
</dbReference>
<feature type="domain" description="DNA mismatch repair proteins mutS family" evidence="4">
    <location>
        <begin position="323"/>
        <end position="502"/>
    </location>
</feature>
<dbReference type="Gene3D" id="3.40.50.300">
    <property type="entry name" value="P-loop containing nucleotide triphosphate hydrolases"/>
    <property type="match status" value="1"/>
</dbReference>
<comment type="caution">
    <text evidence="5">The sequence shown here is derived from an EMBL/GenBank/DDBJ whole genome shotgun (WGS) entry which is preliminary data.</text>
</comment>
<gene>
    <name evidence="5" type="ORF">ENY07_10750</name>
</gene>
<organism evidence="5">
    <name type="scientific">Acidicaldus sp</name>
    <dbReference type="NCBI Taxonomy" id="1872105"/>
    <lineage>
        <taxon>Bacteria</taxon>
        <taxon>Pseudomonadati</taxon>
        <taxon>Pseudomonadota</taxon>
        <taxon>Alphaproteobacteria</taxon>
        <taxon>Acetobacterales</taxon>
        <taxon>Acetobacteraceae</taxon>
        <taxon>Acidicaldus</taxon>
    </lineage>
</organism>
<evidence type="ECO:0000256" key="1">
    <source>
        <dbReference type="ARBA" id="ARBA00022741"/>
    </source>
</evidence>
<dbReference type="GO" id="GO:0006298">
    <property type="term" value="P:mismatch repair"/>
    <property type="evidence" value="ECO:0007669"/>
    <property type="project" value="InterPro"/>
</dbReference>